<evidence type="ECO:0000313" key="2">
    <source>
        <dbReference type="EMBL" id="KAK7102836.1"/>
    </source>
</evidence>
<proteinExistence type="predicted"/>
<dbReference type="InterPro" id="IPR027417">
    <property type="entry name" value="P-loop_NTPase"/>
</dbReference>
<sequence>MYKACFDRWSIRECAYNTTLYNKDKVRLWDGLYSLFLMDWQRVFPRRQIHVIRYRDLIRDTSNVITDVFRFLELPALNETLMRSMVADKWFDKREEHELKKEFGSMVPETVDLLNDFYEPFVDKFAEMLNDERFMWGDTDHL</sequence>
<dbReference type="Proteomes" id="UP001374579">
    <property type="component" value="Unassembled WGS sequence"/>
</dbReference>
<dbReference type="Pfam" id="PF00685">
    <property type="entry name" value="Sulfotransfer_1"/>
    <property type="match status" value="1"/>
</dbReference>
<dbReference type="InterPro" id="IPR052654">
    <property type="entry name" value="CS_Sulfotransferase"/>
</dbReference>
<dbReference type="PANTHER" id="PTHR15723:SF0">
    <property type="entry name" value="CARBOHYDRATE SULFOTRANSFERASE 15"/>
    <property type="match status" value="1"/>
</dbReference>
<evidence type="ECO:0000313" key="3">
    <source>
        <dbReference type="Proteomes" id="UP001374579"/>
    </source>
</evidence>
<dbReference type="PANTHER" id="PTHR15723">
    <property type="entry name" value="CARBOHYDRATE SULFOTRANSFERASE 15"/>
    <property type="match status" value="1"/>
</dbReference>
<dbReference type="EMBL" id="JBAMIC010000010">
    <property type="protein sequence ID" value="KAK7102836.1"/>
    <property type="molecule type" value="Genomic_DNA"/>
</dbReference>
<gene>
    <name evidence="2" type="ORF">V1264_021002</name>
</gene>
<accession>A0AAN9BBA7</accession>
<dbReference type="AlphaFoldDB" id="A0AAN9BBA7"/>
<dbReference type="GO" id="GO:0019319">
    <property type="term" value="P:hexose biosynthetic process"/>
    <property type="evidence" value="ECO:0007669"/>
    <property type="project" value="TreeGrafter"/>
</dbReference>
<dbReference type="GO" id="GO:0050659">
    <property type="term" value="F:N-acetylgalactosamine 4-sulfate 6-O-sulfotransferase activity"/>
    <property type="evidence" value="ECO:0007669"/>
    <property type="project" value="TreeGrafter"/>
</dbReference>
<dbReference type="SUPFAM" id="SSF52540">
    <property type="entry name" value="P-loop containing nucleoside triphosphate hydrolases"/>
    <property type="match status" value="1"/>
</dbReference>
<protein>
    <recommendedName>
        <fullName evidence="1">Sulfotransferase domain-containing protein</fullName>
    </recommendedName>
</protein>
<dbReference type="Gene3D" id="3.40.50.300">
    <property type="entry name" value="P-loop containing nucleotide triphosphate hydrolases"/>
    <property type="match status" value="1"/>
</dbReference>
<keyword evidence="3" id="KW-1185">Reference proteome</keyword>
<dbReference type="InterPro" id="IPR000863">
    <property type="entry name" value="Sulfotransferase_dom"/>
</dbReference>
<organism evidence="2 3">
    <name type="scientific">Littorina saxatilis</name>
    <dbReference type="NCBI Taxonomy" id="31220"/>
    <lineage>
        <taxon>Eukaryota</taxon>
        <taxon>Metazoa</taxon>
        <taxon>Spiralia</taxon>
        <taxon>Lophotrochozoa</taxon>
        <taxon>Mollusca</taxon>
        <taxon>Gastropoda</taxon>
        <taxon>Caenogastropoda</taxon>
        <taxon>Littorinimorpha</taxon>
        <taxon>Littorinoidea</taxon>
        <taxon>Littorinidae</taxon>
        <taxon>Littorina</taxon>
    </lineage>
</organism>
<reference evidence="2 3" key="1">
    <citation type="submission" date="2024-02" db="EMBL/GenBank/DDBJ databases">
        <title>Chromosome-scale genome assembly of the rough periwinkle Littorina saxatilis.</title>
        <authorList>
            <person name="De Jode A."/>
            <person name="Faria R."/>
            <person name="Formenti G."/>
            <person name="Sims Y."/>
            <person name="Smith T.P."/>
            <person name="Tracey A."/>
            <person name="Wood J.M.D."/>
            <person name="Zagrodzka Z.B."/>
            <person name="Johannesson K."/>
            <person name="Butlin R.K."/>
            <person name="Leder E.H."/>
        </authorList>
    </citation>
    <scope>NUCLEOTIDE SEQUENCE [LARGE SCALE GENOMIC DNA]</scope>
    <source>
        <strain evidence="2">Snail1</strain>
        <tissue evidence="2">Muscle</tissue>
    </source>
</reference>
<evidence type="ECO:0000259" key="1">
    <source>
        <dbReference type="Pfam" id="PF00685"/>
    </source>
</evidence>
<comment type="caution">
    <text evidence="2">The sequence shown here is derived from an EMBL/GenBank/DDBJ whole genome shotgun (WGS) entry which is preliminary data.</text>
</comment>
<name>A0AAN9BBA7_9CAEN</name>
<feature type="domain" description="Sulfotransferase" evidence="1">
    <location>
        <begin position="33"/>
        <end position="98"/>
    </location>
</feature>